<keyword evidence="1" id="KW-0175">Coiled coil</keyword>
<organism evidence="2 3">
    <name type="scientific">Pagothenia borchgrevinki</name>
    <name type="common">Bald rockcod</name>
    <name type="synonym">Trematomus borchgrevinki</name>
    <dbReference type="NCBI Taxonomy" id="8213"/>
    <lineage>
        <taxon>Eukaryota</taxon>
        <taxon>Metazoa</taxon>
        <taxon>Chordata</taxon>
        <taxon>Craniata</taxon>
        <taxon>Vertebrata</taxon>
        <taxon>Euteleostomi</taxon>
        <taxon>Actinopterygii</taxon>
        <taxon>Neopterygii</taxon>
        <taxon>Teleostei</taxon>
        <taxon>Neoteleostei</taxon>
        <taxon>Acanthomorphata</taxon>
        <taxon>Eupercaria</taxon>
        <taxon>Perciformes</taxon>
        <taxon>Notothenioidei</taxon>
        <taxon>Nototheniidae</taxon>
        <taxon>Pagothenia</taxon>
    </lineage>
</organism>
<evidence type="ECO:0000313" key="3">
    <source>
        <dbReference type="Proteomes" id="UP001619887"/>
    </source>
</evidence>
<evidence type="ECO:0000313" key="2">
    <source>
        <dbReference type="EMBL" id="KAL3047841.1"/>
    </source>
</evidence>
<sequence>MAAASKSSQTAKNVVLALLALWSVVSLIIIVVWATSPDLKSSALCRAELQEVTEKLEGAKVVYGKNKVALEEQLAETREQRDVLRADLLVMGGRLNATNATLEECRLENVVLNWNISALQEKVELLRQTKTNLTAQIVLQEDHIEALQQNVTEAGHQRESCFSLRAAAESQMLAAQSQTRACESREQYLLKQLQKCKEVESEAPQQEQAGGASSAPPTLSGIPALMLLLCSALHLIT</sequence>
<feature type="coiled-coil region" evidence="1">
    <location>
        <begin position="116"/>
        <end position="150"/>
    </location>
</feature>
<dbReference type="Proteomes" id="UP001619887">
    <property type="component" value="Unassembled WGS sequence"/>
</dbReference>
<keyword evidence="3" id="KW-1185">Reference proteome</keyword>
<dbReference type="EMBL" id="JBIYXZ010002084">
    <property type="protein sequence ID" value="KAL3047841.1"/>
    <property type="molecule type" value="Genomic_DNA"/>
</dbReference>
<reference evidence="2 3" key="2">
    <citation type="journal article" date="2024" name="G3 (Bethesda)">
        <title>The genome of the cryopelagic Antarctic bald notothen, Trematomus borchgrevinki.</title>
        <authorList>
            <person name="Rayamajhi N."/>
            <person name="Rivera-Colon A.G."/>
            <person name="Minhas B.F."/>
            <person name="Cheng C.C."/>
            <person name="Catchen J.M."/>
        </authorList>
    </citation>
    <scope>NUCLEOTIDE SEQUENCE [LARGE SCALE GENOMIC DNA]</scope>
    <source>
        <strain evidence="2">AGRC-2024</strain>
    </source>
</reference>
<name>A0ABD2G1J3_PAGBO</name>
<comment type="caution">
    <text evidence="2">The sequence shown here is derived from an EMBL/GenBank/DDBJ whole genome shotgun (WGS) entry which is preliminary data.</text>
</comment>
<evidence type="ECO:0000256" key="1">
    <source>
        <dbReference type="SAM" id="Coils"/>
    </source>
</evidence>
<gene>
    <name evidence="2" type="ORF">OYC64_021915</name>
</gene>
<dbReference type="AlphaFoldDB" id="A0ABD2G1J3"/>
<protein>
    <submittedName>
        <fullName evidence="2">Uncharacterized protein</fullName>
    </submittedName>
</protein>
<reference evidence="2 3" key="1">
    <citation type="journal article" date="2022" name="G3 (Bethesda)">
        <title>Evaluating Illumina-, Nanopore-, and PacBio-based genome assembly strategies with the bald notothen, Trematomus borchgrevinki.</title>
        <authorList>
            <person name="Rayamajhi N."/>
            <person name="Cheng C.C."/>
            <person name="Catchen J.M."/>
        </authorList>
    </citation>
    <scope>NUCLEOTIDE SEQUENCE [LARGE SCALE GENOMIC DNA]</scope>
    <source>
        <strain evidence="2">AGRC-2024</strain>
    </source>
</reference>
<proteinExistence type="predicted"/>
<accession>A0ABD2G1J3</accession>